<organism evidence="1 2">
    <name type="scientific">Setaria italica</name>
    <name type="common">Foxtail millet</name>
    <name type="synonym">Panicum italicum</name>
    <dbReference type="NCBI Taxonomy" id="4555"/>
    <lineage>
        <taxon>Eukaryota</taxon>
        <taxon>Viridiplantae</taxon>
        <taxon>Streptophyta</taxon>
        <taxon>Embryophyta</taxon>
        <taxon>Tracheophyta</taxon>
        <taxon>Spermatophyta</taxon>
        <taxon>Magnoliopsida</taxon>
        <taxon>Liliopsida</taxon>
        <taxon>Poales</taxon>
        <taxon>Poaceae</taxon>
        <taxon>PACMAD clade</taxon>
        <taxon>Panicoideae</taxon>
        <taxon>Panicodae</taxon>
        <taxon>Paniceae</taxon>
        <taxon>Cenchrinae</taxon>
        <taxon>Setaria</taxon>
    </lineage>
</organism>
<dbReference type="AlphaFoldDB" id="K3XTH5"/>
<keyword evidence="2" id="KW-1185">Reference proteome</keyword>
<dbReference type="Proteomes" id="UP000004995">
    <property type="component" value="Unassembled WGS sequence"/>
</dbReference>
<evidence type="ECO:0000313" key="2">
    <source>
        <dbReference type="Proteomes" id="UP000004995"/>
    </source>
</evidence>
<proteinExistence type="predicted"/>
<name>K3XTH5_SETIT</name>
<reference evidence="1" key="2">
    <citation type="submission" date="2018-08" db="UniProtKB">
        <authorList>
            <consortium name="EnsemblPlants"/>
        </authorList>
    </citation>
    <scope>IDENTIFICATION</scope>
    <source>
        <strain evidence="1">Yugu1</strain>
    </source>
</reference>
<reference evidence="2" key="1">
    <citation type="journal article" date="2012" name="Nat. Biotechnol.">
        <title>Reference genome sequence of the model plant Setaria.</title>
        <authorList>
            <person name="Bennetzen J.L."/>
            <person name="Schmutz J."/>
            <person name="Wang H."/>
            <person name="Percifield R."/>
            <person name="Hawkins J."/>
            <person name="Pontaroli A.C."/>
            <person name="Estep M."/>
            <person name="Feng L."/>
            <person name="Vaughn J.N."/>
            <person name="Grimwood J."/>
            <person name="Jenkins J."/>
            <person name="Barry K."/>
            <person name="Lindquist E."/>
            <person name="Hellsten U."/>
            <person name="Deshpande S."/>
            <person name="Wang X."/>
            <person name="Wu X."/>
            <person name="Mitros T."/>
            <person name="Triplett J."/>
            <person name="Yang X."/>
            <person name="Ye C.Y."/>
            <person name="Mauro-Herrera M."/>
            <person name="Wang L."/>
            <person name="Li P."/>
            <person name="Sharma M."/>
            <person name="Sharma R."/>
            <person name="Ronald P.C."/>
            <person name="Panaud O."/>
            <person name="Kellogg E.A."/>
            <person name="Brutnell T.P."/>
            <person name="Doust A.N."/>
            <person name="Tuskan G.A."/>
            <person name="Rokhsar D."/>
            <person name="Devos K.M."/>
        </authorList>
    </citation>
    <scope>NUCLEOTIDE SEQUENCE [LARGE SCALE GENOMIC DNA]</scope>
    <source>
        <strain evidence="2">cv. Yugu1</strain>
    </source>
</reference>
<evidence type="ECO:0000313" key="1">
    <source>
        <dbReference type="EnsemblPlants" id="KQL05305"/>
    </source>
</evidence>
<accession>K3XTH5</accession>
<dbReference type="EMBL" id="AGNK02003082">
    <property type="status" value="NOT_ANNOTATED_CDS"/>
    <property type="molecule type" value="Genomic_DNA"/>
</dbReference>
<dbReference type="HOGENOM" id="CLU_3225555_0_0_1"/>
<dbReference type="InParanoid" id="K3XTH5"/>
<dbReference type="EnsemblPlants" id="KQL05305">
    <property type="protein sequence ID" value="KQL05305"/>
    <property type="gene ID" value="SETIT_005232mg"/>
</dbReference>
<sequence>MREHSNSLYTFPKKEAPLHEFTIYKKGMRSLLVLTTRKIRHFPP</sequence>
<protein>
    <submittedName>
        <fullName evidence="1">Uncharacterized protein</fullName>
    </submittedName>
</protein>
<dbReference type="Gramene" id="KQL05305">
    <property type="protein sequence ID" value="KQL05305"/>
    <property type="gene ID" value="SETIT_005232mg"/>
</dbReference>